<evidence type="ECO:0000313" key="2">
    <source>
        <dbReference type="EMBL" id="KAK7268743.1"/>
    </source>
</evidence>
<evidence type="ECO:0000313" key="3">
    <source>
        <dbReference type="Proteomes" id="UP001372338"/>
    </source>
</evidence>
<comment type="caution">
    <text evidence="2">The sequence shown here is derived from an EMBL/GenBank/DDBJ whole genome shotgun (WGS) entry which is preliminary data.</text>
</comment>
<dbReference type="Proteomes" id="UP001372338">
    <property type="component" value="Unassembled WGS sequence"/>
</dbReference>
<gene>
    <name evidence="2" type="ORF">RIF29_21451</name>
</gene>
<sequence length="94" mass="9250">MAKERVDLNKGLDAGKCSTGVDTEIRIDDVHAQQKDDAIDTGATGIVADNSGAVSQGAGALSGATAKSVAGGVGESSGAKMDVIIDTNTSAEEG</sequence>
<evidence type="ECO:0000256" key="1">
    <source>
        <dbReference type="SAM" id="MobiDB-lite"/>
    </source>
</evidence>
<protein>
    <submittedName>
        <fullName evidence="2">Uncharacterized protein</fullName>
    </submittedName>
</protein>
<reference evidence="2 3" key="1">
    <citation type="submission" date="2024-01" db="EMBL/GenBank/DDBJ databases">
        <title>The genomes of 5 underutilized Papilionoideae crops provide insights into root nodulation and disease resistanc.</title>
        <authorList>
            <person name="Yuan L."/>
        </authorList>
    </citation>
    <scope>NUCLEOTIDE SEQUENCE [LARGE SCALE GENOMIC DNA]</scope>
    <source>
        <strain evidence="2">ZHUSHIDOU_FW_LH</strain>
        <tissue evidence="2">Leaf</tissue>
    </source>
</reference>
<feature type="compositionally biased region" description="Low complexity" evidence="1">
    <location>
        <begin position="68"/>
        <end position="80"/>
    </location>
</feature>
<feature type="region of interest" description="Disordered" evidence="1">
    <location>
        <begin position="68"/>
        <end position="94"/>
    </location>
</feature>
<keyword evidence="3" id="KW-1185">Reference proteome</keyword>
<proteinExistence type="predicted"/>
<name>A0AAN9FBJ4_CROPI</name>
<organism evidence="2 3">
    <name type="scientific">Crotalaria pallida</name>
    <name type="common">Smooth rattlebox</name>
    <name type="synonym">Crotalaria striata</name>
    <dbReference type="NCBI Taxonomy" id="3830"/>
    <lineage>
        <taxon>Eukaryota</taxon>
        <taxon>Viridiplantae</taxon>
        <taxon>Streptophyta</taxon>
        <taxon>Embryophyta</taxon>
        <taxon>Tracheophyta</taxon>
        <taxon>Spermatophyta</taxon>
        <taxon>Magnoliopsida</taxon>
        <taxon>eudicotyledons</taxon>
        <taxon>Gunneridae</taxon>
        <taxon>Pentapetalae</taxon>
        <taxon>rosids</taxon>
        <taxon>fabids</taxon>
        <taxon>Fabales</taxon>
        <taxon>Fabaceae</taxon>
        <taxon>Papilionoideae</taxon>
        <taxon>50 kb inversion clade</taxon>
        <taxon>genistoids sensu lato</taxon>
        <taxon>core genistoids</taxon>
        <taxon>Crotalarieae</taxon>
        <taxon>Crotalaria</taxon>
    </lineage>
</organism>
<accession>A0AAN9FBJ4</accession>
<dbReference type="AlphaFoldDB" id="A0AAN9FBJ4"/>
<dbReference type="EMBL" id="JAYWIO010000004">
    <property type="protein sequence ID" value="KAK7268743.1"/>
    <property type="molecule type" value="Genomic_DNA"/>
</dbReference>